<dbReference type="InterPro" id="IPR009057">
    <property type="entry name" value="Homeodomain-like_sf"/>
</dbReference>
<evidence type="ECO:0000256" key="2">
    <source>
        <dbReference type="ARBA" id="ARBA00023125"/>
    </source>
</evidence>
<keyword evidence="7" id="KW-1185">Reference proteome</keyword>
<name>A0A1G6GF96_9ACTN</name>
<protein>
    <submittedName>
        <fullName evidence="6">DNA-binding transcriptional regulator, AcrR family</fullName>
    </submittedName>
</protein>
<feature type="domain" description="HTH tetR-type" evidence="5">
    <location>
        <begin position="3"/>
        <end position="63"/>
    </location>
</feature>
<evidence type="ECO:0000259" key="5">
    <source>
        <dbReference type="PROSITE" id="PS50977"/>
    </source>
</evidence>
<dbReference type="Pfam" id="PF17920">
    <property type="entry name" value="TetR_C_16"/>
    <property type="match status" value="1"/>
</dbReference>
<dbReference type="PROSITE" id="PS50977">
    <property type="entry name" value="HTH_TETR_2"/>
    <property type="match status" value="1"/>
</dbReference>
<evidence type="ECO:0000256" key="3">
    <source>
        <dbReference type="ARBA" id="ARBA00023163"/>
    </source>
</evidence>
<dbReference type="EMBL" id="FMYF01000002">
    <property type="protein sequence ID" value="SDB80640.1"/>
    <property type="molecule type" value="Genomic_DNA"/>
</dbReference>
<dbReference type="InterPro" id="IPR036271">
    <property type="entry name" value="Tet_transcr_reg_TetR-rel_C_sf"/>
</dbReference>
<sequence length="185" mass="19794">MPETTRDRIIEAAGRLFAERGYSAVSIRDVAAKAEVSPSLVMKLVGSKEGLFRASTRFEPQPLLVDVPLAGLGRALVADILRRRAAAEPDVLARAVVLLLPAPDPEEIRRLVREAYVEPLARRLDQATAETVIALLAGLSVSVRLYRQLDEATIASEQLVARYGALVQAVIDQGTPQGSEGGGSA</sequence>
<dbReference type="PANTHER" id="PTHR30055:SF234">
    <property type="entry name" value="HTH-TYPE TRANSCRIPTIONAL REGULATOR BETI"/>
    <property type="match status" value="1"/>
</dbReference>
<evidence type="ECO:0000313" key="7">
    <source>
        <dbReference type="Proteomes" id="UP000199086"/>
    </source>
</evidence>
<dbReference type="GO" id="GO:0000976">
    <property type="term" value="F:transcription cis-regulatory region binding"/>
    <property type="evidence" value="ECO:0007669"/>
    <property type="project" value="TreeGrafter"/>
</dbReference>
<accession>A0A1G6GF96</accession>
<dbReference type="PANTHER" id="PTHR30055">
    <property type="entry name" value="HTH-TYPE TRANSCRIPTIONAL REGULATOR RUTR"/>
    <property type="match status" value="1"/>
</dbReference>
<dbReference type="OrthoDB" id="3210235at2"/>
<dbReference type="PRINTS" id="PR00455">
    <property type="entry name" value="HTHTETR"/>
</dbReference>
<keyword evidence="1" id="KW-0805">Transcription regulation</keyword>
<dbReference type="Proteomes" id="UP000199086">
    <property type="component" value="Unassembled WGS sequence"/>
</dbReference>
<dbReference type="GO" id="GO:0003700">
    <property type="term" value="F:DNA-binding transcription factor activity"/>
    <property type="evidence" value="ECO:0007669"/>
    <property type="project" value="TreeGrafter"/>
</dbReference>
<dbReference type="SUPFAM" id="SSF48498">
    <property type="entry name" value="Tetracyclin repressor-like, C-terminal domain"/>
    <property type="match status" value="1"/>
</dbReference>
<dbReference type="InterPro" id="IPR050109">
    <property type="entry name" value="HTH-type_TetR-like_transc_reg"/>
</dbReference>
<dbReference type="SUPFAM" id="SSF46689">
    <property type="entry name" value="Homeodomain-like"/>
    <property type="match status" value="1"/>
</dbReference>
<dbReference type="AlphaFoldDB" id="A0A1G6GF96"/>
<gene>
    <name evidence="6" type="ORF">GA0111570_102431</name>
</gene>
<dbReference type="InterPro" id="IPR041678">
    <property type="entry name" value="TetR_C_16"/>
</dbReference>
<keyword evidence="2 4" id="KW-0238">DNA-binding</keyword>
<dbReference type="RefSeq" id="WP_092606945.1">
    <property type="nucleotide sequence ID" value="NZ_FMYF01000002.1"/>
</dbReference>
<proteinExistence type="predicted"/>
<keyword evidence="3" id="KW-0804">Transcription</keyword>
<evidence type="ECO:0000256" key="4">
    <source>
        <dbReference type="PROSITE-ProRule" id="PRU00335"/>
    </source>
</evidence>
<dbReference type="InterPro" id="IPR001647">
    <property type="entry name" value="HTH_TetR"/>
</dbReference>
<dbReference type="Gene3D" id="1.10.357.10">
    <property type="entry name" value="Tetracycline Repressor, domain 2"/>
    <property type="match status" value="1"/>
</dbReference>
<feature type="DNA-binding region" description="H-T-H motif" evidence="4">
    <location>
        <begin position="26"/>
        <end position="45"/>
    </location>
</feature>
<evidence type="ECO:0000313" key="6">
    <source>
        <dbReference type="EMBL" id="SDB80640.1"/>
    </source>
</evidence>
<evidence type="ECO:0000256" key="1">
    <source>
        <dbReference type="ARBA" id="ARBA00023015"/>
    </source>
</evidence>
<organism evidence="6 7">
    <name type="scientific">Raineyella antarctica</name>
    <dbReference type="NCBI Taxonomy" id="1577474"/>
    <lineage>
        <taxon>Bacteria</taxon>
        <taxon>Bacillati</taxon>
        <taxon>Actinomycetota</taxon>
        <taxon>Actinomycetes</taxon>
        <taxon>Propionibacteriales</taxon>
        <taxon>Propionibacteriaceae</taxon>
        <taxon>Raineyella</taxon>
    </lineage>
</organism>
<reference evidence="6 7" key="1">
    <citation type="submission" date="2016-06" db="EMBL/GenBank/DDBJ databases">
        <authorList>
            <person name="Olsen C.W."/>
            <person name="Carey S."/>
            <person name="Hinshaw L."/>
            <person name="Karasin A.I."/>
        </authorList>
    </citation>
    <scope>NUCLEOTIDE SEQUENCE [LARGE SCALE GENOMIC DNA]</scope>
    <source>
        <strain evidence="6 7">LZ-22</strain>
    </source>
</reference>
<dbReference type="STRING" id="1577474.GA0111570_102431"/>
<dbReference type="Pfam" id="PF00440">
    <property type="entry name" value="TetR_N"/>
    <property type="match status" value="1"/>
</dbReference>